<feature type="domain" description="Transposase IS204/IS1001/IS1096/IS1165 zinc-finger" evidence="2">
    <location>
        <begin position="40"/>
        <end position="82"/>
    </location>
</feature>
<dbReference type="PANTHER" id="PTHR33498">
    <property type="entry name" value="TRANSPOSASE FOR INSERTION SEQUENCE ELEMENT IS1557"/>
    <property type="match status" value="1"/>
</dbReference>
<keyword evidence="4" id="KW-1185">Reference proteome</keyword>
<evidence type="ECO:0008006" key="5">
    <source>
        <dbReference type="Google" id="ProtNLM"/>
    </source>
</evidence>
<evidence type="ECO:0000313" key="3">
    <source>
        <dbReference type="EMBL" id="OEJ21254.1"/>
    </source>
</evidence>
<accession>A0A1E5NY88</accession>
<dbReference type="EMBL" id="MEHJ01000002">
    <property type="protein sequence ID" value="OEJ21254.1"/>
    <property type="molecule type" value="Genomic_DNA"/>
</dbReference>
<evidence type="ECO:0000313" key="4">
    <source>
        <dbReference type="Proteomes" id="UP000095759"/>
    </source>
</evidence>
<evidence type="ECO:0000259" key="2">
    <source>
        <dbReference type="Pfam" id="PF14690"/>
    </source>
</evidence>
<reference evidence="3 4" key="1">
    <citation type="submission" date="2016-08" db="EMBL/GenBank/DDBJ databases">
        <title>Complete genome sequence of Streptomyces agglomeratus strain 6-3-2, a novel anti-MRSA actinomycete isolated from Wuli of Tebit, China.</title>
        <authorList>
            <person name="Chen X."/>
        </authorList>
    </citation>
    <scope>NUCLEOTIDE SEQUENCE [LARGE SCALE GENOMIC DNA]</scope>
    <source>
        <strain evidence="3 4">6-3-2</strain>
    </source>
</reference>
<feature type="domain" description="Transposase IS204/IS1001/IS1096/IS1165 DDE" evidence="1">
    <location>
        <begin position="160"/>
        <end position="260"/>
    </location>
</feature>
<dbReference type="InterPro" id="IPR002560">
    <property type="entry name" value="Transposase_DDE"/>
</dbReference>
<dbReference type="AlphaFoldDB" id="A0A1E5NY88"/>
<dbReference type="Pfam" id="PF01610">
    <property type="entry name" value="DDE_Tnp_ISL3"/>
    <property type="match status" value="2"/>
</dbReference>
<sequence>MRCDQVLVKLFPRLSGVVIEDVVDVGTGVEIVAHASGGSAVCPDCGTGSARVHDRYERRIADAAVGGRPVAIRLTVRRFRCDMAPCGRRSFAEQVDGLTFRYGRRSVLQRAMLEAIARFLAGRAGARLTRMLCVSVSPNTLLNLLRSLPAEAPEKSPRVLGVDDFALKRGHVYGTVLIDIETGRPVDVLPDRTAETFATWLEQHPGAEIVCRDRASAYAEAVRTAAPDAQQIADRFHLWKNLCEAVEKCVVAHRSCLLAPAEEDDQVVESPAGSPLLEGKRAANIRRNHAAVHEMYDKGVTIQVISAKLRMDRKTVRKYAHAVTVDELLVPPQQSLRMLQPWAEYLNMRWSEGCTDSGRLFREIQQRGYKGSSRSVRRWLQPLRDQAAPAPKRSEAPTVRQVTGWLTRHPDTLTSGQQLHLKRILNRCPELATVHERVRDFAKMMKNLEGHRLPAWIETTETVALAPLKNFASNLRKDFDAVTAGLTLPYSSGMVEGHVNRVKFLKRQGFGRANFDLLRRRILLTP</sequence>
<dbReference type="Proteomes" id="UP000095759">
    <property type="component" value="Unassembled WGS sequence"/>
</dbReference>
<dbReference type="NCBIfam" id="NF033550">
    <property type="entry name" value="transpos_ISL3"/>
    <property type="match status" value="1"/>
</dbReference>
<dbReference type="InterPro" id="IPR047951">
    <property type="entry name" value="Transpos_ISL3"/>
</dbReference>
<protein>
    <recommendedName>
        <fullName evidence="5">Transposase</fullName>
    </recommendedName>
</protein>
<gene>
    <name evidence="3" type="ORF">AS594_37140</name>
</gene>
<dbReference type="OrthoDB" id="3238779at2"/>
<dbReference type="Pfam" id="PF14690">
    <property type="entry name" value="Zn_ribbon_ISL3"/>
    <property type="match status" value="1"/>
</dbReference>
<proteinExistence type="predicted"/>
<dbReference type="InterPro" id="IPR029261">
    <property type="entry name" value="Transposase_Znf"/>
</dbReference>
<comment type="caution">
    <text evidence="3">The sequence shown here is derived from an EMBL/GenBank/DDBJ whole genome shotgun (WGS) entry which is preliminary data.</text>
</comment>
<name>A0A1E5NY88_9ACTN</name>
<dbReference type="STRING" id="285458.BGM19_37230"/>
<organism evidence="3 4">
    <name type="scientific">Streptomyces agglomeratus</name>
    <dbReference type="NCBI Taxonomy" id="285458"/>
    <lineage>
        <taxon>Bacteria</taxon>
        <taxon>Bacillati</taxon>
        <taxon>Actinomycetota</taxon>
        <taxon>Actinomycetes</taxon>
        <taxon>Kitasatosporales</taxon>
        <taxon>Streptomycetaceae</taxon>
        <taxon>Streptomyces</taxon>
    </lineage>
</organism>
<dbReference type="RefSeq" id="WP_069931062.1">
    <property type="nucleotide sequence ID" value="NZ_MEHI01000005.1"/>
</dbReference>
<feature type="domain" description="Transposase IS204/IS1001/IS1096/IS1165 DDE" evidence="1">
    <location>
        <begin position="384"/>
        <end position="522"/>
    </location>
</feature>
<evidence type="ECO:0000259" key="1">
    <source>
        <dbReference type="Pfam" id="PF01610"/>
    </source>
</evidence>
<dbReference type="Gene3D" id="1.10.10.60">
    <property type="entry name" value="Homeodomain-like"/>
    <property type="match status" value="1"/>
</dbReference>
<dbReference type="PANTHER" id="PTHR33498:SF1">
    <property type="entry name" value="TRANSPOSASE FOR INSERTION SEQUENCE ELEMENT IS1557"/>
    <property type="match status" value="1"/>
</dbReference>